<accession>A0AAV7VPR0</accession>
<name>A0AAV7VPR0_PLEWA</name>
<protein>
    <submittedName>
        <fullName evidence="2">Uncharacterized protein</fullName>
    </submittedName>
</protein>
<evidence type="ECO:0000313" key="2">
    <source>
        <dbReference type="EMBL" id="KAJ1202636.1"/>
    </source>
</evidence>
<dbReference type="Proteomes" id="UP001066276">
    <property type="component" value="Chromosome 2_1"/>
</dbReference>
<feature type="region of interest" description="Disordered" evidence="1">
    <location>
        <begin position="1"/>
        <end position="114"/>
    </location>
</feature>
<evidence type="ECO:0000256" key="1">
    <source>
        <dbReference type="SAM" id="MobiDB-lite"/>
    </source>
</evidence>
<dbReference type="EMBL" id="JANPWB010000003">
    <property type="protein sequence ID" value="KAJ1202636.1"/>
    <property type="molecule type" value="Genomic_DNA"/>
</dbReference>
<proteinExistence type="predicted"/>
<gene>
    <name evidence="2" type="ORF">NDU88_006433</name>
</gene>
<feature type="compositionally biased region" description="Basic and acidic residues" evidence="1">
    <location>
        <begin position="23"/>
        <end position="51"/>
    </location>
</feature>
<reference evidence="2" key="1">
    <citation type="journal article" date="2022" name="bioRxiv">
        <title>Sequencing and chromosome-scale assembly of the giantPleurodeles waltlgenome.</title>
        <authorList>
            <person name="Brown T."/>
            <person name="Elewa A."/>
            <person name="Iarovenko S."/>
            <person name="Subramanian E."/>
            <person name="Araus A.J."/>
            <person name="Petzold A."/>
            <person name="Susuki M."/>
            <person name="Suzuki K.-i.T."/>
            <person name="Hayashi T."/>
            <person name="Toyoda A."/>
            <person name="Oliveira C."/>
            <person name="Osipova E."/>
            <person name="Leigh N.D."/>
            <person name="Simon A."/>
            <person name="Yun M.H."/>
        </authorList>
    </citation>
    <scope>NUCLEOTIDE SEQUENCE</scope>
    <source>
        <strain evidence="2">20211129_DDA</strain>
        <tissue evidence="2">Liver</tissue>
    </source>
</reference>
<keyword evidence="3" id="KW-1185">Reference proteome</keyword>
<sequence>MGTLKPTQLRFPVPGETLAHNEPAGRHKGPEHSKEGEVGGERRTDNEDIGKQQETPQHEPSSPREGESKTTDPETSEIRTKEPSHDPGGSWLTKVLGTRDRNLKTTLGKGTGEG</sequence>
<comment type="caution">
    <text evidence="2">The sequence shown here is derived from an EMBL/GenBank/DDBJ whole genome shotgun (WGS) entry which is preliminary data.</text>
</comment>
<evidence type="ECO:0000313" key="3">
    <source>
        <dbReference type="Proteomes" id="UP001066276"/>
    </source>
</evidence>
<organism evidence="2 3">
    <name type="scientific">Pleurodeles waltl</name>
    <name type="common">Iberian ribbed newt</name>
    <dbReference type="NCBI Taxonomy" id="8319"/>
    <lineage>
        <taxon>Eukaryota</taxon>
        <taxon>Metazoa</taxon>
        <taxon>Chordata</taxon>
        <taxon>Craniata</taxon>
        <taxon>Vertebrata</taxon>
        <taxon>Euteleostomi</taxon>
        <taxon>Amphibia</taxon>
        <taxon>Batrachia</taxon>
        <taxon>Caudata</taxon>
        <taxon>Salamandroidea</taxon>
        <taxon>Salamandridae</taxon>
        <taxon>Pleurodelinae</taxon>
        <taxon>Pleurodeles</taxon>
    </lineage>
</organism>
<dbReference type="AlphaFoldDB" id="A0AAV7VPR0"/>
<feature type="compositionally biased region" description="Basic and acidic residues" evidence="1">
    <location>
        <begin position="61"/>
        <end position="85"/>
    </location>
</feature>